<proteinExistence type="predicted"/>
<organism evidence="3">
    <name type="scientific">bioreactor metagenome</name>
    <dbReference type="NCBI Taxonomy" id="1076179"/>
    <lineage>
        <taxon>unclassified sequences</taxon>
        <taxon>metagenomes</taxon>
        <taxon>ecological metagenomes</taxon>
    </lineage>
</organism>
<comment type="caution">
    <text evidence="3">The sequence shown here is derived from an EMBL/GenBank/DDBJ whole genome shotgun (WGS) entry which is preliminary data.</text>
</comment>
<protein>
    <submittedName>
        <fullName evidence="3">Putative acyl-CoA dehydrogenase YdbM</fullName>
        <ecNumber evidence="3">1.3.99.-</ecNumber>
    </submittedName>
</protein>
<dbReference type="PANTHER" id="PTHR43831:SF1">
    <property type="entry name" value="ISOBUTYRYL-COA DEHYDROGENASE, MITOCHONDRIAL"/>
    <property type="match status" value="1"/>
</dbReference>
<dbReference type="EMBL" id="VSSQ01018358">
    <property type="protein sequence ID" value="MPM61467.1"/>
    <property type="molecule type" value="Genomic_DNA"/>
</dbReference>
<dbReference type="InterPro" id="IPR036250">
    <property type="entry name" value="AcylCo_DH-like_C"/>
</dbReference>
<dbReference type="InterPro" id="IPR052547">
    <property type="entry name" value="Mito_Isobutyryl-CoADH"/>
</dbReference>
<dbReference type="SUPFAM" id="SSF47203">
    <property type="entry name" value="Acyl-CoA dehydrogenase C-terminal domain-like"/>
    <property type="match status" value="1"/>
</dbReference>
<evidence type="ECO:0000259" key="2">
    <source>
        <dbReference type="Pfam" id="PF08028"/>
    </source>
</evidence>
<dbReference type="PANTHER" id="PTHR43831">
    <property type="entry name" value="ISOBUTYRYL-COA DEHYDROGENASE"/>
    <property type="match status" value="1"/>
</dbReference>
<feature type="domain" description="Acyl-CoA dehydrogenase C-terminal" evidence="2">
    <location>
        <begin position="5"/>
        <end position="125"/>
    </location>
</feature>
<name>A0A645B7T4_9ZZZZ</name>
<gene>
    <name evidence="3" type="primary">ydbM</name>
    <name evidence="3" type="ORF">SDC9_108327</name>
</gene>
<reference evidence="3" key="1">
    <citation type="submission" date="2019-08" db="EMBL/GenBank/DDBJ databases">
        <authorList>
            <person name="Kucharzyk K."/>
            <person name="Murdoch R.W."/>
            <person name="Higgins S."/>
            <person name="Loffler F."/>
        </authorList>
    </citation>
    <scope>NUCLEOTIDE SEQUENCE</scope>
</reference>
<dbReference type="Pfam" id="PF08028">
    <property type="entry name" value="Acyl-CoA_dh_2"/>
    <property type="match status" value="1"/>
</dbReference>
<evidence type="ECO:0000256" key="1">
    <source>
        <dbReference type="ARBA" id="ARBA00023002"/>
    </source>
</evidence>
<dbReference type="EC" id="1.3.99.-" evidence="3"/>
<dbReference type="InterPro" id="IPR013107">
    <property type="entry name" value="Acyl-CoA_DH_C"/>
</dbReference>
<sequence length="144" mass="15513">MTLLLGAIYDGVARAARDWLLQFLNERVPSSLGAPLASLPRFQEAVGRIEGLLLSNRWTLERLGADLDAEVAVSAVDAGLAKSLVMRQAIEVVQDALSLSSNHGLSRRNPLERYLRDVLCGRVHTPQEDSVAVAAGREALGAAR</sequence>
<dbReference type="AlphaFoldDB" id="A0A645B7T4"/>
<keyword evidence="1 3" id="KW-0560">Oxidoreductase</keyword>
<accession>A0A645B7T4</accession>
<dbReference type="GO" id="GO:0016627">
    <property type="term" value="F:oxidoreductase activity, acting on the CH-CH group of donors"/>
    <property type="evidence" value="ECO:0007669"/>
    <property type="project" value="InterPro"/>
</dbReference>
<dbReference type="Gene3D" id="1.20.140.10">
    <property type="entry name" value="Butyryl-CoA Dehydrogenase, subunit A, domain 3"/>
    <property type="match status" value="1"/>
</dbReference>
<evidence type="ECO:0000313" key="3">
    <source>
        <dbReference type="EMBL" id="MPM61467.1"/>
    </source>
</evidence>